<dbReference type="GO" id="GO:0016020">
    <property type="term" value="C:membrane"/>
    <property type="evidence" value="ECO:0007669"/>
    <property type="project" value="UniProtKB-SubCell"/>
</dbReference>
<comment type="subcellular location">
    <subcellularLocation>
        <location evidence="1">Membrane</location>
    </subcellularLocation>
</comment>
<dbReference type="OrthoDB" id="5820127at2759"/>
<feature type="transmembrane region" description="Helical" evidence="5">
    <location>
        <begin position="124"/>
        <end position="145"/>
    </location>
</feature>
<dbReference type="InterPro" id="IPR047130">
    <property type="entry name" value="7TM_GPCR_Srsx_nematod"/>
</dbReference>
<feature type="transmembrane region" description="Helical" evidence="5">
    <location>
        <begin position="239"/>
        <end position="260"/>
    </location>
</feature>
<feature type="transmembrane region" description="Helical" evidence="5">
    <location>
        <begin position="208"/>
        <end position="227"/>
    </location>
</feature>
<evidence type="ECO:0000313" key="7">
    <source>
        <dbReference type="EMBL" id="VDO30808.1"/>
    </source>
</evidence>
<evidence type="ECO:0000256" key="3">
    <source>
        <dbReference type="ARBA" id="ARBA00022989"/>
    </source>
</evidence>
<organism evidence="9">
    <name type="scientific">Haemonchus placei</name>
    <name type="common">Barber's pole worm</name>
    <dbReference type="NCBI Taxonomy" id="6290"/>
    <lineage>
        <taxon>Eukaryota</taxon>
        <taxon>Metazoa</taxon>
        <taxon>Ecdysozoa</taxon>
        <taxon>Nematoda</taxon>
        <taxon>Chromadorea</taxon>
        <taxon>Rhabditida</taxon>
        <taxon>Rhabditina</taxon>
        <taxon>Rhabditomorpha</taxon>
        <taxon>Strongyloidea</taxon>
        <taxon>Trichostrongylidae</taxon>
        <taxon>Haemonchus</taxon>
    </lineage>
</organism>
<evidence type="ECO:0000256" key="4">
    <source>
        <dbReference type="ARBA" id="ARBA00023136"/>
    </source>
</evidence>
<dbReference type="GO" id="GO:0004930">
    <property type="term" value="F:G protein-coupled receptor activity"/>
    <property type="evidence" value="ECO:0007669"/>
    <property type="project" value="InterPro"/>
</dbReference>
<feature type="transmembrane region" description="Helical" evidence="5">
    <location>
        <begin position="165"/>
        <end position="187"/>
    </location>
</feature>
<feature type="transmembrane region" description="Helical" evidence="5">
    <location>
        <begin position="82"/>
        <end position="103"/>
    </location>
</feature>
<dbReference type="InterPro" id="IPR000276">
    <property type="entry name" value="GPCR_Rhodpsn"/>
</dbReference>
<dbReference type="InterPro" id="IPR019424">
    <property type="entry name" value="7TM_GPCR_Srsx"/>
</dbReference>
<feature type="transmembrane region" description="Helical" evidence="5">
    <location>
        <begin position="45"/>
        <end position="70"/>
    </location>
</feature>
<proteinExistence type="predicted"/>
<dbReference type="WBParaSite" id="HPLM_0000706601-mRNA-1">
    <property type="protein sequence ID" value="HPLM_0000706601-mRNA-1"/>
    <property type="gene ID" value="HPLM_0000706601"/>
</dbReference>
<feature type="domain" description="G-protein coupled receptors family 1 profile" evidence="6">
    <location>
        <begin position="24"/>
        <end position="257"/>
    </location>
</feature>
<gene>
    <name evidence="7" type="ORF">HPLM_LOCUS7058</name>
</gene>
<dbReference type="Pfam" id="PF10320">
    <property type="entry name" value="7TM_GPCR_Srsx"/>
    <property type="match status" value="1"/>
</dbReference>
<keyword evidence="4 5" id="KW-0472">Membrane</keyword>
<dbReference type="SUPFAM" id="SSF81321">
    <property type="entry name" value="Family A G protein-coupled receptor-like"/>
    <property type="match status" value="1"/>
</dbReference>
<accession>A0A0N4W9S1</accession>
<dbReference type="PROSITE" id="PS50262">
    <property type="entry name" value="G_PROTEIN_RECEP_F1_2"/>
    <property type="match status" value="1"/>
</dbReference>
<dbReference type="AlphaFoldDB" id="A0A0N4W9S1"/>
<keyword evidence="8" id="KW-1185">Reference proteome</keyword>
<dbReference type="OMA" id="HFVFNYQ"/>
<dbReference type="PANTHER" id="PTHR23360">
    <property type="entry name" value="G-PROTEIN COUPLED RECEPTORS FAMILY 1 PROFILE DOMAIN-CONTAINING PROTEIN-RELATED"/>
    <property type="match status" value="1"/>
</dbReference>
<keyword evidence="2 5" id="KW-0812">Transmembrane</keyword>
<dbReference type="PANTHER" id="PTHR23360:SF5">
    <property type="entry name" value="G-PROTEIN COUPLED RECEPTORS FAMILY 1 PROFILE DOMAIN-CONTAINING PROTEIN"/>
    <property type="match status" value="1"/>
</dbReference>
<evidence type="ECO:0000256" key="5">
    <source>
        <dbReference type="SAM" id="Phobius"/>
    </source>
</evidence>
<dbReference type="Gene3D" id="1.20.1070.10">
    <property type="entry name" value="Rhodopsin 7-helix transmembrane proteins"/>
    <property type="match status" value="1"/>
</dbReference>
<dbReference type="PRINTS" id="PR00237">
    <property type="entry name" value="GPCRRHODOPSN"/>
</dbReference>
<dbReference type="CDD" id="cd00637">
    <property type="entry name" value="7tm_classA_rhodopsin-like"/>
    <property type="match status" value="1"/>
</dbReference>
<evidence type="ECO:0000256" key="1">
    <source>
        <dbReference type="ARBA" id="ARBA00004370"/>
    </source>
</evidence>
<dbReference type="Proteomes" id="UP000268014">
    <property type="component" value="Unassembled WGS sequence"/>
</dbReference>
<evidence type="ECO:0000313" key="8">
    <source>
        <dbReference type="Proteomes" id="UP000268014"/>
    </source>
</evidence>
<reference evidence="9" key="1">
    <citation type="submission" date="2017-02" db="UniProtKB">
        <authorList>
            <consortium name="WormBaseParasite"/>
        </authorList>
    </citation>
    <scope>IDENTIFICATION</scope>
</reference>
<evidence type="ECO:0000259" key="6">
    <source>
        <dbReference type="PROSITE" id="PS50262"/>
    </source>
</evidence>
<sequence length="329" mass="36658">MYPNQAPTLLQVIYVVVPTISLVGNTLIVYATVVSRKLRNPCNIFIASVALGDVMFMFSFFISAATYNMYDDHHIPQDICVYLHIVPTFGQSFSFMLLLNLAIDRLLSLTTSYNVLTKYYTKMYITVQLLPGCIYGGGITVMAFLMRVADINVICTMAAPLRPPLVGICAQIGTTLCVLLIICYSLFGILIRKLRMSTESMKNVYRSLFVITISIIFGYFGAMAIAMTDDLTNPSVFPIQLAGLCMSFGTSVNFFAYYWLRVGPPSTIAPEVVFIDGDLQTCAAELIAPYREVFDSVLGIGRIKNIILPKNNLRIQHTTTRLSTVFREL</sequence>
<keyword evidence="3 5" id="KW-1133">Transmembrane helix</keyword>
<dbReference type="SMART" id="SM01381">
    <property type="entry name" value="7TM_GPCR_Srsx"/>
    <property type="match status" value="1"/>
</dbReference>
<dbReference type="EMBL" id="UZAF01016593">
    <property type="protein sequence ID" value="VDO30808.1"/>
    <property type="molecule type" value="Genomic_DNA"/>
</dbReference>
<reference evidence="7 8" key="2">
    <citation type="submission" date="2018-11" db="EMBL/GenBank/DDBJ databases">
        <authorList>
            <consortium name="Pathogen Informatics"/>
        </authorList>
    </citation>
    <scope>NUCLEOTIDE SEQUENCE [LARGE SCALE GENOMIC DNA]</scope>
    <source>
        <strain evidence="7 8">MHpl1</strain>
    </source>
</reference>
<evidence type="ECO:0000256" key="2">
    <source>
        <dbReference type="ARBA" id="ARBA00022692"/>
    </source>
</evidence>
<name>A0A0N4W9S1_HAEPC</name>
<evidence type="ECO:0000313" key="9">
    <source>
        <dbReference type="WBParaSite" id="HPLM_0000706601-mRNA-1"/>
    </source>
</evidence>
<feature type="transmembrane region" description="Helical" evidence="5">
    <location>
        <begin position="12"/>
        <end position="33"/>
    </location>
</feature>
<dbReference type="InterPro" id="IPR017452">
    <property type="entry name" value="GPCR_Rhodpsn_7TM"/>
</dbReference>
<protein>
    <submittedName>
        <fullName evidence="9">G_PROTEIN_RECEP_F1_2 domain-containing protein</fullName>
    </submittedName>
</protein>